<dbReference type="Pfam" id="PF23317">
    <property type="entry name" value="YVC1_C"/>
    <property type="match status" value="1"/>
</dbReference>
<reference evidence="5 6" key="1">
    <citation type="submission" date="2016-04" db="EMBL/GenBank/DDBJ databases">
        <title>A degradative enzymes factory behind the ericoid mycorrhizal symbiosis.</title>
        <authorList>
            <consortium name="DOE Joint Genome Institute"/>
            <person name="Martino E."/>
            <person name="Morin E."/>
            <person name="Grelet G."/>
            <person name="Kuo A."/>
            <person name="Kohler A."/>
            <person name="Daghino S."/>
            <person name="Barry K."/>
            <person name="Choi C."/>
            <person name="Cichocki N."/>
            <person name="Clum A."/>
            <person name="Copeland A."/>
            <person name="Hainaut M."/>
            <person name="Haridas S."/>
            <person name="Labutti K."/>
            <person name="Lindquist E."/>
            <person name="Lipzen A."/>
            <person name="Khouja H.-R."/>
            <person name="Murat C."/>
            <person name="Ohm R."/>
            <person name="Olson A."/>
            <person name="Spatafora J."/>
            <person name="Veneault-Fourrey C."/>
            <person name="Henrissat B."/>
            <person name="Grigoriev I."/>
            <person name="Martin F."/>
            <person name="Perotto S."/>
        </authorList>
    </citation>
    <scope>NUCLEOTIDE SEQUENCE [LARGE SCALE GENOMIC DNA]</scope>
    <source>
        <strain evidence="5 6">E</strain>
    </source>
</reference>
<keyword evidence="2" id="KW-0472">Membrane</keyword>
<feature type="transmembrane region" description="Helical" evidence="2">
    <location>
        <begin position="438"/>
        <end position="456"/>
    </location>
</feature>
<keyword evidence="1" id="KW-0175">Coiled coil</keyword>
<feature type="domain" description="YVC1 N-terminal linker helical" evidence="3">
    <location>
        <begin position="102"/>
        <end position="285"/>
    </location>
</feature>
<feature type="domain" description="Calcium channel YVC1-like C-terminal transmembrane" evidence="4">
    <location>
        <begin position="322"/>
        <end position="599"/>
    </location>
</feature>
<dbReference type="GeneID" id="36587548"/>
<dbReference type="AlphaFoldDB" id="A0A2J6TNF7"/>
<keyword evidence="2" id="KW-1133">Transmembrane helix</keyword>
<dbReference type="Proteomes" id="UP000235371">
    <property type="component" value="Unassembled WGS sequence"/>
</dbReference>
<organism evidence="5 6">
    <name type="scientific">Hyaloscypha bicolor E</name>
    <dbReference type="NCBI Taxonomy" id="1095630"/>
    <lineage>
        <taxon>Eukaryota</taxon>
        <taxon>Fungi</taxon>
        <taxon>Dikarya</taxon>
        <taxon>Ascomycota</taxon>
        <taxon>Pezizomycotina</taxon>
        <taxon>Leotiomycetes</taxon>
        <taxon>Helotiales</taxon>
        <taxon>Hyaloscyphaceae</taxon>
        <taxon>Hyaloscypha</taxon>
        <taxon>Hyaloscypha bicolor</taxon>
    </lineage>
</organism>
<evidence type="ECO:0000259" key="4">
    <source>
        <dbReference type="Pfam" id="PF23317"/>
    </source>
</evidence>
<dbReference type="InterPro" id="IPR052971">
    <property type="entry name" value="TRP_calcium_channel"/>
</dbReference>
<feature type="coiled-coil region" evidence="1">
    <location>
        <begin position="653"/>
        <end position="680"/>
    </location>
</feature>
<feature type="transmembrane region" description="Helical" evidence="2">
    <location>
        <begin position="553"/>
        <end position="573"/>
    </location>
</feature>
<dbReference type="STRING" id="1095630.A0A2J6TNF7"/>
<name>A0A2J6TNF7_9HELO</name>
<evidence type="ECO:0000313" key="5">
    <source>
        <dbReference type="EMBL" id="PMD64555.1"/>
    </source>
</evidence>
<proteinExistence type="predicted"/>
<feature type="transmembrane region" description="Helical" evidence="2">
    <location>
        <begin position="352"/>
        <end position="377"/>
    </location>
</feature>
<dbReference type="PANTHER" id="PTHR35859">
    <property type="entry name" value="NONSELECTIVE CATION CHANNEL PROTEIN"/>
    <property type="match status" value="1"/>
</dbReference>
<evidence type="ECO:0000259" key="3">
    <source>
        <dbReference type="Pfam" id="PF23190"/>
    </source>
</evidence>
<protein>
    <submittedName>
        <fullName evidence="5">Potassium ion channel Yvc1</fullName>
    </submittedName>
</protein>
<dbReference type="OrthoDB" id="301415at2759"/>
<keyword evidence="2" id="KW-0812">Transmembrane</keyword>
<gene>
    <name evidence="5" type="ORF">K444DRAFT_608912</name>
</gene>
<dbReference type="FunCoup" id="A0A2J6TNF7">
    <property type="interactions" value="28"/>
</dbReference>
<sequence length="693" mass="79257">MGQEFANFAKTPKIKVEVEGCARLQSLLTQPPQLSFPLQTLGAVAQGQLLSDRSNKAKMVQWKKLFGLDGSRDRHLWRQEARRLLPTYHEEALPSAIPAPEVTKIALKLRYLIEECVPCELEESKITQSHSRIITHKVVKAAKEAGRNEGGEDYSACVVYALLVNKRWFKMQAMLELWDADLHNIRAIACEVIAKHLIEGEDNQEYLLQELLLKRYSIIVDGEQTAPANVIERAVDLHALRVTGSSGYQKCVNYLWRGWLVQDENDPSNFVDYKKKDNTSYWAHVDPDRMRAPVYQNATQVVFSLIYLGLYTGAINTVNPTGDLDIIEVMLYVFTLSFLCDEASKFWKVGRFYIGFWNVFNLLLYALLTTSLITRIIALGHPFELDHRGPREKFNELSYNFLAFSAPMFWVRLLLYLDSIRFFGAMLVVLKVMMKESLIFFALLIVIIVGFLQAFIGMDNADSNADATIFILQAMANAVMQSPDFSGFDNFAPPFGIILYYIFTFVVMVVLLNILIALYNSAYEDITNNAIDEYMALFSQKTMQFVRAPDENVFIAPLNLIEIFCLIIPFEWWMPRHYYAKLNDYVMGVVYSPLLMVAAWFEMRSARMVKSNRCRGEEDDDSVEEWEQLSGEVDFERSGWAKTVARVKPNVEEDQATMEVRQLKGEIGELKEMLKLLLEQGGVKHTEKDGGGE</sequence>
<dbReference type="EMBL" id="KZ613749">
    <property type="protein sequence ID" value="PMD64555.1"/>
    <property type="molecule type" value="Genomic_DNA"/>
</dbReference>
<dbReference type="InterPro" id="IPR056337">
    <property type="entry name" value="LHD_YVC1"/>
</dbReference>
<dbReference type="RefSeq" id="XP_024741459.1">
    <property type="nucleotide sequence ID" value="XM_024879471.1"/>
</dbReference>
<evidence type="ECO:0000256" key="1">
    <source>
        <dbReference type="SAM" id="Coils"/>
    </source>
</evidence>
<accession>A0A2J6TNF7</accession>
<dbReference type="Pfam" id="PF23190">
    <property type="entry name" value="LHD_TRPY1"/>
    <property type="match status" value="1"/>
</dbReference>
<dbReference type="InParanoid" id="A0A2J6TNF7"/>
<feature type="transmembrane region" description="Helical" evidence="2">
    <location>
        <begin position="585"/>
        <end position="603"/>
    </location>
</feature>
<dbReference type="InterPro" id="IPR056336">
    <property type="entry name" value="YVC1_C"/>
</dbReference>
<evidence type="ECO:0000313" key="6">
    <source>
        <dbReference type="Proteomes" id="UP000235371"/>
    </source>
</evidence>
<keyword evidence="6" id="KW-1185">Reference proteome</keyword>
<feature type="transmembrane region" description="Helical" evidence="2">
    <location>
        <begin position="498"/>
        <end position="519"/>
    </location>
</feature>
<dbReference type="PANTHER" id="PTHR35859:SF5">
    <property type="entry name" value="ION TRANSPORT DOMAIN-CONTAINING PROTEIN"/>
    <property type="match status" value="1"/>
</dbReference>
<evidence type="ECO:0000256" key="2">
    <source>
        <dbReference type="SAM" id="Phobius"/>
    </source>
</evidence>